<accession>A0A1G8AL67</accession>
<protein>
    <submittedName>
        <fullName evidence="2">Uncharacterized protein</fullName>
    </submittedName>
</protein>
<dbReference type="AlphaFoldDB" id="A0A1G8AL67"/>
<feature type="region of interest" description="Disordered" evidence="1">
    <location>
        <begin position="28"/>
        <end position="57"/>
    </location>
</feature>
<dbReference type="Proteomes" id="UP000198923">
    <property type="component" value="Unassembled WGS sequence"/>
</dbReference>
<sequence>MAAAIFIMAMLVLSSIGFEVLLRIPSSTSHVGSAPEDGESPQVTESVAVRTGTGGID</sequence>
<dbReference type="RefSeq" id="WP_176955465.1">
    <property type="nucleotide sequence ID" value="NZ_FNCN01000012.1"/>
</dbReference>
<organism evidence="2 3">
    <name type="scientific">Sinosporangium album</name>
    <dbReference type="NCBI Taxonomy" id="504805"/>
    <lineage>
        <taxon>Bacteria</taxon>
        <taxon>Bacillati</taxon>
        <taxon>Actinomycetota</taxon>
        <taxon>Actinomycetes</taxon>
        <taxon>Streptosporangiales</taxon>
        <taxon>Streptosporangiaceae</taxon>
        <taxon>Sinosporangium</taxon>
    </lineage>
</organism>
<reference evidence="2 3" key="1">
    <citation type="submission" date="2016-10" db="EMBL/GenBank/DDBJ databases">
        <authorList>
            <person name="de Groot N.N."/>
        </authorList>
    </citation>
    <scope>NUCLEOTIDE SEQUENCE [LARGE SCALE GENOMIC DNA]</scope>
    <source>
        <strain evidence="2 3">CPCC 201354</strain>
    </source>
</reference>
<evidence type="ECO:0000256" key="1">
    <source>
        <dbReference type="SAM" id="MobiDB-lite"/>
    </source>
</evidence>
<proteinExistence type="predicted"/>
<gene>
    <name evidence="2" type="ORF">SAMN05421505_112211</name>
</gene>
<name>A0A1G8AL67_9ACTN</name>
<evidence type="ECO:0000313" key="2">
    <source>
        <dbReference type="EMBL" id="SDH21701.1"/>
    </source>
</evidence>
<dbReference type="EMBL" id="FNCN01000012">
    <property type="protein sequence ID" value="SDH21701.1"/>
    <property type="molecule type" value="Genomic_DNA"/>
</dbReference>
<evidence type="ECO:0000313" key="3">
    <source>
        <dbReference type="Proteomes" id="UP000198923"/>
    </source>
</evidence>
<keyword evidence="3" id="KW-1185">Reference proteome</keyword>